<accession>A0A0G1UAU8</accession>
<dbReference type="AlphaFoldDB" id="A0A0G1UAU8"/>
<keyword evidence="3" id="KW-0159">Chromosome partition</keyword>
<evidence type="ECO:0000313" key="5">
    <source>
        <dbReference type="EMBL" id="KKU91301.1"/>
    </source>
</evidence>
<dbReference type="PANTHER" id="PTHR34298:SF2">
    <property type="entry name" value="SEGREGATION AND CONDENSATION PROTEIN B"/>
    <property type="match status" value="1"/>
</dbReference>
<name>A0A0G1UAU8_9BACT</name>
<dbReference type="Proteomes" id="UP000034956">
    <property type="component" value="Unassembled WGS sequence"/>
</dbReference>
<dbReference type="Gene3D" id="1.10.10.10">
    <property type="entry name" value="Winged helix-like DNA-binding domain superfamily/Winged helix DNA-binding domain"/>
    <property type="match status" value="2"/>
</dbReference>
<evidence type="ECO:0000256" key="1">
    <source>
        <dbReference type="ARBA" id="ARBA00022490"/>
    </source>
</evidence>
<evidence type="ECO:0000256" key="4">
    <source>
        <dbReference type="ARBA" id="ARBA00023306"/>
    </source>
</evidence>
<proteinExistence type="predicted"/>
<keyword evidence="4" id="KW-0131">Cell cycle</keyword>
<evidence type="ECO:0000256" key="2">
    <source>
        <dbReference type="ARBA" id="ARBA00022618"/>
    </source>
</evidence>
<organism evidence="5 6">
    <name type="scientific">Candidatus Jorgensenbacteria bacterium GW2011_GWA1_48_11</name>
    <dbReference type="NCBI Taxonomy" id="1618660"/>
    <lineage>
        <taxon>Bacteria</taxon>
        <taxon>Candidatus Joergenseniibacteriota</taxon>
    </lineage>
</organism>
<dbReference type="InterPro" id="IPR005234">
    <property type="entry name" value="ScpB_csome_segregation"/>
</dbReference>
<evidence type="ECO:0000313" key="6">
    <source>
        <dbReference type="Proteomes" id="UP000034956"/>
    </source>
</evidence>
<reference evidence="5 6" key="1">
    <citation type="journal article" date="2015" name="Nature">
        <title>rRNA introns, odd ribosomes, and small enigmatic genomes across a large radiation of phyla.</title>
        <authorList>
            <person name="Brown C.T."/>
            <person name="Hug L.A."/>
            <person name="Thomas B.C."/>
            <person name="Sharon I."/>
            <person name="Castelle C.J."/>
            <person name="Singh A."/>
            <person name="Wilkins M.J."/>
            <person name="Williams K.H."/>
            <person name="Banfield J.F."/>
        </authorList>
    </citation>
    <scope>NUCLEOTIDE SEQUENCE [LARGE SCALE GENOMIC DNA]</scope>
</reference>
<dbReference type="GO" id="GO:0051301">
    <property type="term" value="P:cell division"/>
    <property type="evidence" value="ECO:0007669"/>
    <property type="project" value="UniProtKB-KW"/>
</dbReference>
<gene>
    <name evidence="5" type="ORF">UY23_C0002G0040</name>
</gene>
<dbReference type="InterPro" id="IPR036388">
    <property type="entry name" value="WH-like_DNA-bd_sf"/>
</dbReference>
<sequence>MPEIDLKKAAALEALLFYYGESLSLKKIAKFLEIKETEVPSLVQYLKEKMDSDEACGLTLLSQDNNVQMATKPDFQSIGKRLVTDEFREELSPASLETLSIVAYLGPIPRSKIDYLRGVNSSFTLRGLLMRGLIDRNPEAEHGNQYYYRASFDFLKHMGLENTEKLPEYEKYRALLQNFEGQEENKPA</sequence>
<dbReference type="EMBL" id="LCPF01000002">
    <property type="protein sequence ID" value="KKU91301.1"/>
    <property type="molecule type" value="Genomic_DNA"/>
</dbReference>
<dbReference type="InterPro" id="IPR036390">
    <property type="entry name" value="WH_DNA-bd_sf"/>
</dbReference>
<dbReference type="SUPFAM" id="SSF46785">
    <property type="entry name" value="Winged helix' DNA-binding domain"/>
    <property type="match status" value="2"/>
</dbReference>
<comment type="caution">
    <text evidence="5">The sequence shown here is derived from an EMBL/GenBank/DDBJ whole genome shotgun (WGS) entry which is preliminary data.</text>
</comment>
<dbReference type="GO" id="GO:0051304">
    <property type="term" value="P:chromosome separation"/>
    <property type="evidence" value="ECO:0007669"/>
    <property type="project" value="InterPro"/>
</dbReference>
<dbReference type="NCBIfam" id="TIGR00281">
    <property type="entry name" value="SMC-Scp complex subunit ScpB"/>
    <property type="match status" value="1"/>
</dbReference>
<protein>
    <submittedName>
        <fullName evidence="5">Segregation and condensation protein B</fullName>
    </submittedName>
</protein>
<keyword evidence="2" id="KW-0132">Cell division</keyword>
<evidence type="ECO:0000256" key="3">
    <source>
        <dbReference type="ARBA" id="ARBA00022829"/>
    </source>
</evidence>
<dbReference type="Pfam" id="PF04079">
    <property type="entry name" value="SMC_ScpB"/>
    <property type="match status" value="1"/>
</dbReference>
<keyword evidence="1" id="KW-0963">Cytoplasm</keyword>
<dbReference type="PANTHER" id="PTHR34298">
    <property type="entry name" value="SEGREGATION AND CONDENSATION PROTEIN B"/>
    <property type="match status" value="1"/>
</dbReference>